<sequence>MTTALASSQTREGNGSMDEIERLKVRLGERLKERNELAVEYNKLMDEYQDVVDHNNATVDLIRKKNQRIKQLKEETVQDAKSYKDEIEGLEEELEDLKKSHKSKVETKSQTIRDMVEKRKDLQITLSKKNQQVEKVRELLDDRNFEAKKSIATTTRLDKQIGDETFRKAMDSIFERFRDCFMSIRRKHPFDVKTHLLDDALEQFLAKSVPKYKDNTSEEKLHVCVSLVSIVLTQFVNKKFVFGLPNKEPILSAWHTWQDLKEGAITPKSQREIKRWLALTSNILTDNHRELMIQAREESLELILEEMKKNLEAATTLQFTDALRRRLSDTISPHLITLRMLHFQDWEFRFDMVSASRKGDAVRFSRVSMEGLFWEETGFVQASLFPQLCRLEEGNEDGDNNYTVVCKARVAVTTTVEEEMEDLGEHSADSDDEEMESADETRGDSENESESKEKKREEDTSQTVLDSFDKEDEMNLDT</sequence>
<protein>
    <submittedName>
        <fullName evidence="3">Uncharacterized protein</fullName>
    </submittedName>
</protein>
<dbReference type="AlphaFoldDB" id="A0AB38LMT6"/>
<feature type="coiled-coil region" evidence="1">
    <location>
        <begin position="55"/>
        <end position="139"/>
    </location>
</feature>
<keyword evidence="1" id="KW-0175">Coiled coil</keyword>
<feature type="region of interest" description="Disordered" evidence="2">
    <location>
        <begin position="419"/>
        <end position="478"/>
    </location>
</feature>
<organism evidence="3 4">
    <name type="scientific">Aureobasidium pullulans</name>
    <name type="common">Black yeast</name>
    <name type="synonym">Pullularia pullulans</name>
    <dbReference type="NCBI Taxonomy" id="5580"/>
    <lineage>
        <taxon>Eukaryota</taxon>
        <taxon>Fungi</taxon>
        <taxon>Dikarya</taxon>
        <taxon>Ascomycota</taxon>
        <taxon>Pezizomycotina</taxon>
        <taxon>Dothideomycetes</taxon>
        <taxon>Dothideomycetidae</taxon>
        <taxon>Dothideales</taxon>
        <taxon>Saccotheciaceae</taxon>
        <taxon>Aureobasidium</taxon>
    </lineage>
</organism>
<evidence type="ECO:0000256" key="1">
    <source>
        <dbReference type="SAM" id="Coils"/>
    </source>
</evidence>
<feature type="compositionally biased region" description="Basic and acidic residues" evidence="2">
    <location>
        <begin position="439"/>
        <end position="459"/>
    </location>
</feature>
<evidence type="ECO:0000256" key="2">
    <source>
        <dbReference type="SAM" id="MobiDB-lite"/>
    </source>
</evidence>
<comment type="caution">
    <text evidence="3">The sequence shown here is derived from an EMBL/GenBank/DDBJ whole genome shotgun (WGS) entry which is preliminary data.</text>
</comment>
<gene>
    <name evidence="3" type="ORF">D6C94_08688</name>
</gene>
<dbReference type="EMBL" id="QZBJ01000078">
    <property type="protein sequence ID" value="THY70349.1"/>
    <property type="molecule type" value="Genomic_DNA"/>
</dbReference>
<evidence type="ECO:0000313" key="3">
    <source>
        <dbReference type="EMBL" id="THY70349.1"/>
    </source>
</evidence>
<proteinExistence type="predicted"/>
<reference evidence="3 4" key="1">
    <citation type="submission" date="2018-10" db="EMBL/GenBank/DDBJ databases">
        <title>Fifty Aureobasidium pullulans genomes reveal a recombining polyextremotolerant generalist.</title>
        <authorList>
            <person name="Gostincar C."/>
            <person name="Turk M."/>
            <person name="Zajc J."/>
            <person name="Gunde-Cimerman N."/>
        </authorList>
    </citation>
    <scope>NUCLEOTIDE SEQUENCE [LARGE SCALE GENOMIC DNA]</scope>
    <source>
        <strain evidence="3 4">EXF-4256</strain>
    </source>
</reference>
<feature type="compositionally biased region" description="Acidic residues" evidence="2">
    <location>
        <begin position="469"/>
        <end position="478"/>
    </location>
</feature>
<dbReference type="Proteomes" id="UP000305064">
    <property type="component" value="Unassembled WGS sequence"/>
</dbReference>
<accession>A0AB38LMT6</accession>
<evidence type="ECO:0000313" key="4">
    <source>
        <dbReference type="Proteomes" id="UP000305064"/>
    </source>
</evidence>
<name>A0AB38LMT6_AURPU</name>